<proteinExistence type="predicted"/>
<dbReference type="AlphaFoldDB" id="U1GBB0"/>
<dbReference type="HOGENOM" id="CLU_1686558_0_0_1"/>
<keyword evidence="2" id="KW-1185">Reference proteome</keyword>
<dbReference type="GeneID" id="19238262"/>
<dbReference type="Proteomes" id="UP000019373">
    <property type="component" value="Unassembled WGS sequence"/>
</dbReference>
<gene>
    <name evidence="1" type="ORF">EPUS_03216</name>
</gene>
<accession>U1GBB0</accession>
<dbReference type="RefSeq" id="XP_007787836.1">
    <property type="nucleotide sequence ID" value="XM_007789646.1"/>
</dbReference>
<evidence type="ECO:0000313" key="2">
    <source>
        <dbReference type="Proteomes" id="UP000019373"/>
    </source>
</evidence>
<protein>
    <submittedName>
        <fullName evidence="1">Uncharacterized protein</fullName>
    </submittedName>
</protein>
<evidence type="ECO:0000313" key="1">
    <source>
        <dbReference type="EMBL" id="ERF74832.1"/>
    </source>
</evidence>
<reference evidence="2" key="1">
    <citation type="journal article" date="2014" name="BMC Genomics">
        <title>Genome characteristics reveal the impact of lichenization on lichen-forming fungus Endocarpon pusillum Hedwig (Verrucariales, Ascomycota).</title>
        <authorList>
            <person name="Wang Y.-Y."/>
            <person name="Liu B."/>
            <person name="Zhang X.-Y."/>
            <person name="Zhou Q.-M."/>
            <person name="Zhang T."/>
            <person name="Li H."/>
            <person name="Yu Y.-F."/>
            <person name="Zhang X.-L."/>
            <person name="Hao X.-Y."/>
            <person name="Wang M."/>
            <person name="Wang L."/>
            <person name="Wei J.-C."/>
        </authorList>
    </citation>
    <scope>NUCLEOTIDE SEQUENCE [LARGE SCALE GENOMIC DNA]</scope>
    <source>
        <strain evidence="2">Z07020 / HMAS-L-300199</strain>
    </source>
</reference>
<name>U1GBB0_ENDPU</name>
<organism evidence="1 2">
    <name type="scientific">Endocarpon pusillum (strain Z07020 / HMAS-L-300199)</name>
    <name type="common">Lichen-forming fungus</name>
    <dbReference type="NCBI Taxonomy" id="1263415"/>
    <lineage>
        <taxon>Eukaryota</taxon>
        <taxon>Fungi</taxon>
        <taxon>Dikarya</taxon>
        <taxon>Ascomycota</taxon>
        <taxon>Pezizomycotina</taxon>
        <taxon>Eurotiomycetes</taxon>
        <taxon>Chaetothyriomycetidae</taxon>
        <taxon>Verrucariales</taxon>
        <taxon>Verrucariaceae</taxon>
        <taxon>Endocarpon</taxon>
    </lineage>
</organism>
<dbReference type="EMBL" id="KE720866">
    <property type="protein sequence ID" value="ERF74832.1"/>
    <property type="molecule type" value="Genomic_DNA"/>
</dbReference>
<sequence length="156" mass="17304">MADATLRFLLAFSKTPPVSSWASDIVSQSMLVTTAVGRSLCRKALLVTICPAAWKERRDIGARSFQLISLDMVRIHTPAARSSLLLSETWLETTFVVTRMATANVTAAWKRKDVTRVPLRVEPSFLWKVLKQNAPSIKQIIDSKDFVQAKAGEDTG</sequence>